<keyword evidence="3" id="KW-1185">Reference proteome</keyword>
<feature type="compositionally biased region" description="Low complexity" evidence="1">
    <location>
        <begin position="336"/>
        <end position="346"/>
    </location>
</feature>
<name>A0A6A4GNP5_9AGAR</name>
<evidence type="ECO:0000313" key="3">
    <source>
        <dbReference type="Proteomes" id="UP000799118"/>
    </source>
</evidence>
<feature type="region of interest" description="Disordered" evidence="1">
    <location>
        <begin position="303"/>
        <end position="346"/>
    </location>
</feature>
<protein>
    <submittedName>
        <fullName evidence="2">Uncharacterized protein</fullName>
    </submittedName>
</protein>
<feature type="region of interest" description="Disordered" evidence="1">
    <location>
        <begin position="168"/>
        <end position="194"/>
    </location>
</feature>
<feature type="compositionally biased region" description="Low complexity" evidence="1">
    <location>
        <begin position="14"/>
        <end position="26"/>
    </location>
</feature>
<evidence type="ECO:0000313" key="2">
    <source>
        <dbReference type="EMBL" id="KAE9386835.1"/>
    </source>
</evidence>
<dbReference type="Proteomes" id="UP000799118">
    <property type="component" value="Unassembled WGS sequence"/>
</dbReference>
<feature type="region of interest" description="Disordered" evidence="1">
    <location>
        <begin position="363"/>
        <end position="404"/>
    </location>
</feature>
<feature type="compositionally biased region" description="Low complexity" evidence="1">
    <location>
        <begin position="374"/>
        <end position="385"/>
    </location>
</feature>
<feature type="compositionally biased region" description="Basic residues" evidence="1">
    <location>
        <begin position="363"/>
        <end position="373"/>
    </location>
</feature>
<feature type="region of interest" description="Disordered" evidence="1">
    <location>
        <begin position="1"/>
        <end position="47"/>
    </location>
</feature>
<dbReference type="OrthoDB" id="10688614at2759"/>
<dbReference type="AlphaFoldDB" id="A0A6A4GNP5"/>
<dbReference type="EMBL" id="ML769845">
    <property type="protein sequence ID" value="KAE9386835.1"/>
    <property type="molecule type" value="Genomic_DNA"/>
</dbReference>
<organism evidence="2 3">
    <name type="scientific">Gymnopus androsaceus JB14</name>
    <dbReference type="NCBI Taxonomy" id="1447944"/>
    <lineage>
        <taxon>Eukaryota</taxon>
        <taxon>Fungi</taxon>
        <taxon>Dikarya</taxon>
        <taxon>Basidiomycota</taxon>
        <taxon>Agaricomycotina</taxon>
        <taxon>Agaricomycetes</taxon>
        <taxon>Agaricomycetidae</taxon>
        <taxon>Agaricales</taxon>
        <taxon>Marasmiineae</taxon>
        <taxon>Omphalotaceae</taxon>
        <taxon>Gymnopus</taxon>
    </lineage>
</organism>
<reference evidence="2" key="1">
    <citation type="journal article" date="2019" name="Environ. Microbiol.">
        <title>Fungal ecological strategies reflected in gene transcription - a case study of two litter decomposers.</title>
        <authorList>
            <person name="Barbi F."/>
            <person name="Kohler A."/>
            <person name="Barry K."/>
            <person name="Baskaran P."/>
            <person name="Daum C."/>
            <person name="Fauchery L."/>
            <person name="Ihrmark K."/>
            <person name="Kuo A."/>
            <person name="LaButti K."/>
            <person name="Lipzen A."/>
            <person name="Morin E."/>
            <person name="Grigoriev I.V."/>
            <person name="Henrissat B."/>
            <person name="Lindahl B."/>
            <person name="Martin F."/>
        </authorList>
    </citation>
    <scope>NUCLEOTIDE SEQUENCE</scope>
    <source>
        <strain evidence="2">JB14</strain>
    </source>
</reference>
<accession>A0A6A4GNP5</accession>
<evidence type="ECO:0000256" key="1">
    <source>
        <dbReference type="SAM" id="MobiDB-lite"/>
    </source>
</evidence>
<gene>
    <name evidence="2" type="ORF">BT96DRAFT_1005709</name>
</gene>
<sequence length="533" mass="55275">MLGMFNIHAPAPSPASSTSIPTKATAGSGAGYTPDDPIQIDSSDEPNSGLMLITYTPGETVEELKEEREGLLSIIAPRYPPSSSLALMLSTTTSTGPLNPLTGSPERTPLSSSTFPAAFTLPPLEMQFRKLVDTLPSFASSSPSSSGEETLVPSCTSIIYLTTATCTSSPNGKDKGRSGRKPAQKTKEELAKEKEVQAQFSADLALLEKRMKLWSLNDAVESGTIPTSVLTLTATTKSKSSAKAKAKSILKALGVGINAATCAYTSVLPKAPFWACVKVSTPATLVPGMEVDATEVEMVGVRETTPTPSSGGKKMNASSKKQKAAALGPKRKPKNAPAASAAPAPSISTSTFLSFSITSLHAKSKNGHGHSKAKSNSSLSSSSSSETGTDSRPHTPVDGMDIPSMPLNITRKAAFPLAGFTAVSPNSFALLEVYGVNVDISTPISVPVKQTQISAPRPLVAAPIPAAPTPTPVQPSALAVAAPASVPSAPAPSQIPRESQPQPQMQMHMLPLCFPTLSCRTTISVSVHAMCSI</sequence>
<proteinExistence type="predicted"/>
<feature type="compositionally biased region" description="Basic and acidic residues" evidence="1">
    <location>
        <begin position="185"/>
        <end position="194"/>
    </location>
</feature>